<dbReference type="PANTHER" id="PTHR41523:SF8">
    <property type="entry name" value="ETHYLENE RESPONSE SENSOR PROTEIN"/>
    <property type="match status" value="1"/>
</dbReference>
<gene>
    <name evidence="11" type="ordered locus">Sta7437_1524</name>
</gene>
<evidence type="ECO:0000313" key="11">
    <source>
        <dbReference type="EMBL" id="AFZ35091.1"/>
    </source>
</evidence>
<keyword evidence="5" id="KW-0547">Nucleotide-binding</keyword>
<evidence type="ECO:0000256" key="5">
    <source>
        <dbReference type="ARBA" id="ARBA00022741"/>
    </source>
</evidence>
<evidence type="ECO:0000256" key="8">
    <source>
        <dbReference type="ARBA" id="ARBA00023026"/>
    </source>
</evidence>
<dbReference type="EC" id="2.7.13.3" evidence="2"/>
<dbReference type="eggNOG" id="COG3920">
    <property type="taxonomic scope" value="Bacteria"/>
</dbReference>
<evidence type="ECO:0000256" key="4">
    <source>
        <dbReference type="ARBA" id="ARBA00022679"/>
    </source>
</evidence>
<sequence>MEKRYFHKDGQIVWILLSVSLVRDKLGQPLYFIAQIQNISKRKQAEETIAASLTEKEILLKEVHHRVKNNLQVIDSLFRHQCRHIQEPKVIQILKECQNRVSSMALLHEQLYQAKDLARIDAAKYFQSLVATLYESYKIDGTSSTLKIDVQSTFIELEIALNCGLIINELVSNSLKYAFIKDKIGYLQIKFIEDEKHNFTLIVKDNGIGLPEDFTLEKTNSLGLKLVKSFVRQLQGTIQVNNYNGTEFIILFRV</sequence>
<dbReference type="Pfam" id="PF07568">
    <property type="entry name" value="HisKA_2"/>
    <property type="match status" value="1"/>
</dbReference>
<dbReference type="SUPFAM" id="SSF55785">
    <property type="entry name" value="PYP-like sensor domain (PAS domain)"/>
    <property type="match status" value="1"/>
</dbReference>
<dbReference type="InterPro" id="IPR000014">
    <property type="entry name" value="PAS"/>
</dbReference>
<dbReference type="EMBL" id="CP003653">
    <property type="protein sequence ID" value="AFZ35091.1"/>
    <property type="molecule type" value="Genomic_DNA"/>
</dbReference>
<dbReference type="PROSITE" id="PS50109">
    <property type="entry name" value="HIS_KIN"/>
    <property type="match status" value="1"/>
</dbReference>
<proteinExistence type="predicted"/>
<dbReference type="SUPFAM" id="SSF55874">
    <property type="entry name" value="ATPase domain of HSP90 chaperone/DNA topoisomerase II/histidine kinase"/>
    <property type="match status" value="1"/>
</dbReference>
<dbReference type="SMART" id="SM00387">
    <property type="entry name" value="HATPase_c"/>
    <property type="match status" value="1"/>
</dbReference>
<dbReference type="HOGENOM" id="CLU_000445_114_57_3"/>
<organism evidence="11 12">
    <name type="scientific">Stanieria cyanosphaera (strain ATCC 29371 / PCC 7437)</name>
    <dbReference type="NCBI Taxonomy" id="111780"/>
    <lineage>
        <taxon>Bacteria</taxon>
        <taxon>Bacillati</taxon>
        <taxon>Cyanobacteriota</taxon>
        <taxon>Cyanophyceae</taxon>
        <taxon>Pleurocapsales</taxon>
        <taxon>Dermocarpellaceae</taxon>
        <taxon>Stanieria</taxon>
    </lineage>
</organism>
<evidence type="ECO:0000256" key="6">
    <source>
        <dbReference type="ARBA" id="ARBA00022777"/>
    </source>
</evidence>
<keyword evidence="12" id="KW-1185">Reference proteome</keyword>
<dbReference type="PANTHER" id="PTHR41523">
    <property type="entry name" value="TWO-COMPONENT SYSTEM SENSOR PROTEIN"/>
    <property type="match status" value="1"/>
</dbReference>
<name>K9XSP8_STAC7</name>
<dbReference type="InterPro" id="IPR035965">
    <property type="entry name" value="PAS-like_dom_sf"/>
</dbReference>
<dbReference type="SMART" id="SM00086">
    <property type="entry name" value="PAC"/>
    <property type="match status" value="1"/>
</dbReference>
<dbReference type="PATRIC" id="fig|111780.3.peg.1588"/>
<evidence type="ECO:0000256" key="7">
    <source>
        <dbReference type="ARBA" id="ARBA00022840"/>
    </source>
</evidence>
<dbReference type="InterPro" id="IPR003594">
    <property type="entry name" value="HATPase_dom"/>
</dbReference>
<dbReference type="InterPro" id="IPR000700">
    <property type="entry name" value="PAS-assoc_C"/>
</dbReference>
<evidence type="ECO:0000259" key="9">
    <source>
        <dbReference type="PROSITE" id="PS50109"/>
    </source>
</evidence>
<dbReference type="InterPro" id="IPR036890">
    <property type="entry name" value="HATPase_C_sf"/>
</dbReference>
<evidence type="ECO:0000256" key="2">
    <source>
        <dbReference type="ARBA" id="ARBA00012438"/>
    </source>
</evidence>
<dbReference type="KEGG" id="scs:Sta7437_1524"/>
<dbReference type="PROSITE" id="PS50113">
    <property type="entry name" value="PAC"/>
    <property type="match status" value="1"/>
</dbReference>
<dbReference type="Gene3D" id="3.30.565.10">
    <property type="entry name" value="Histidine kinase-like ATPase, C-terminal domain"/>
    <property type="match status" value="1"/>
</dbReference>
<dbReference type="Pfam" id="PF02518">
    <property type="entry name" value="HATPase_c"/>
    <property type="match status" value="1"/>
</dbReference>
<dbReference type="InterPro" id="IPR011495">
    <property type="entry name" value="Sig_transdc_His_kin_sub2_dim/P"/>
</dbReference>
<dbReference type="GO" id="GO:0005524">
    <property type="term" value="F:ATP binding"/>
    <property type="evidence" value="ECO:0007669"/>
    <property type="project" value="UniProtKB-KW"/>
</dbReference>
<evidence type="ECO:0000259" key="10">
    <source>
        <dbReference type="PROSITE" id="PS50113"/>
    </source>
</evidence>
<dbReference type="GO" id="GO:0004673">
    <property type="term" value="F:protein histidine kinase activity"/>
    <property type="evidence" value="ECO:0007669"/>
    <property type="project" value="UniProtKB-EC"/>
</dbReference>
<dbReference type="Gene3D" id="3.30.450.20">
    <property type="entry name" value="PAS domain"/>
    <property type="match status" value="1"/>
</dbReference>
<dbReference type="NCBIfam" id="TIGR00229">
    <property type="entry name" value="sensory_box"/>
    <property type="match status" value="1"/>
</dbReference>
<dbReference type="InterPro" id="IPR005467">
    <property type="entry name" value="His_kinase_dom"/>
</dbReference>
<evidence type="ECO:0000256" key="1">
    <source>
        <dbReference type="ARBA" id="ARBA00000085"/>
    </source>
</evidence>
<accession>K9XSP8</accession>
<keyword evidence="7" id="KW-0067">ATP-binding</keyword>
<feature type="domain" description="Histidine kinase" evidence="9">
    <location>
        <begin position="166"/>
        <end position="254"/>
    </location>
</feature>
<dbReference type="STRING" id="111780.Sta7437_1524"/>
<evidence type="ECO:0000313" key="12">
    <source>
        <dbReference type="Proteomes" id="UP000010473"/>
    </source>
</evidence>
<keyword evidence="4" id="KW-0808">Transferase</keyword>
<dbReference type="AlphaFoldDB" id="K9XSP8"/>
<dbReference type="Proteomes" id="UP000010473">
    <property type="component" value="Chromosome"/>
</dbReference>
<evidence type="ECO:0000256" key="3">
    <source>
        <dbReference type="ARBA" id="ARBA00022553"/>
    </source>
</evidence>
<keyword evidence="6 11" id="KW-0418">Kinase</keyword>
<dbReference type="InterPro" id="IPR001610">
    <property type="entry name" value="PAC"/>
</dbReference>
<reference evidence="12" key="1">
    <citation type="journal article" date="2013" name="Proc. Natl. Acad. Sci. U.S.A.">
        <title>Improving the coverage of the cyanobacterial phylum using diversity-driven genome sequencing.</title>
        <authorList>
            <person name="Shih P.M."/>
            <person name="Wu D."/>
            <person name="Latifi A."/>
            <person name="Axen S.D."/>
            <person name="Fewer D.P."/>
            <person name="Talla E."/>
            <person name="Calteau A."/>
            <person name="Cai F."/>
            <person name="Tandeau de Marsac N."/>
            <person name="Rippka R."/>
            <person name="Herdman M."/>
            <person name="Sivonen K."/>
            <person name="Coursin T."/>
            <person name="Laurent T."/>
            <person name="Goodwin L."/>
            <person name="Nolan M."/>
            <person name="Davenport K.W."/>
            <person name="Han C.S."/>
            <person name="Rubin E.M."/>
            <person name="Eisen J.A."/>
            <person name="Woyke T."/>
            <person name="Gugger M."/>
            <person name="Kerfeld C.A."/>
        </authorList>
    </citation>
    <scope>NUCLEOTIDE SEQUENCE [LARGE SCALE GENOMIC DNA]</scope>
    <source>
        <strain evidence="12">ATCC 29371 / PCC 7437</strain>
    </source>
</reference>
<keyword evidence="8" id="KW-0843">Virulence</keyword>
<feature type="domain" description="PAC" evidence="10">
    <location>
        <begin position="1"/>
        <end position="51"/>
    </location>
</feature>
<keyword evidence="3" id="KW-0597">Phosphoprotein</keyword>
<comment type="catalytic activity">
    <reaction evidence="1">
        <text>ATP + protein L-histidine = ADP + protein N-phospho-L-histidine.</text>
        <dbReference type="EC" id="2.7.13.3"/>
    </reaction>
</comment>
<protein>
    <recommendedName>
        <fullName evidence="2">histidine kinase</fullName>
        <ecNumber evidence="2">2.7.13.3</ecNumber>
    </recommendedName>
</protein>